<dbReference type="KEGG" id="nkf:Nkreftii_003627"/>
<dbReference type="SMART" id="SM00671">
    <property type="entry name" value="SEL1"/>
    <property type="match status" value="4"/>
</dbReference>
<reference evidence="1 2" key="1">
    <citation type="journal article" date="2020" name="ISME J.">
        <title>Enrichment and physiological characterization of a novel comammox Nitrospira indicates ammonium inhibition of complete nitrification.</title>
        <authorList>
            <person name="Sakoula D."/>
            <person name="Koch H."/>
            <person name="Frank J."/>
            <person name="Jetten M.S.M."/>
            <person name="van Kessel M.A.H.J."/>
            <person name="Lucker S."/>
        </authorList>
    </citation>
    <scope>NUCLEOTIDE SEQUENCE [LARGE SCALE GENOMIC DNA]</scope>
    <source>
        <strain evidence="1">Comreactor17</strain>
    </source>
</reference>
<dbReference type="Pfam" id="PF08238">
    <property type="entry name" value="Sel1"/>
    <property type="match status" value="4"/>
</dbReference>
<organism evidence="1 2">
    <name type="scientific">Candidatus Nitrospira kreftii</name>
    <dbReference type="NCBI Taxonomy" id="2652173"/>
    <lineage>
        <taxon>Bacteria</taxon>
        <taxon>Pseudomonadati</taxon>
        <taxon>Nitrospirota</taxon>
        <taxon>Nitrospiria</taxon>
        <taxon>Nitrospirales</taxon>
        <taxon>Nitrospiraceae</taxon>
        <taxon>Nitrospira</taxon>
    </lineage>
</organism>
<dbReference type="EMBL" id="CP047423">
    <property type="protein sequence ID" value="QPD05853.1"/>
    <property type="molecule type" value="Genomic_DNA"/>
</dbReference>
<dbReference type="AlphaFoldDB" id="A0A7S8J149"/>
<dbReference type="PANTHER" id="PTHR11102">
    <property type="entry name" value="SEL-1-LIKE PROTEIN"/>
    <property type="match status" value="1"/>
</dbReference>
<dbReference type="Proteomes" id="UP000593737">
    <property type="component" value="Chromosome"/>
</dbReference>
<dbReference type="InterPro" id="IPR006597">
    <property type="entry name" value="Sel1-like"/>
</dbReference>
<sequence>MAIMFPVKIFTGRLCSIVVIGVLVVSGCSASSKKDPEAIYRDAVLLANTGRYEEAAHMWKKAAELGHRKAMSDLGALYSNGLGVSEDWEEAVKWWTKAVQAGDSESLYNVGVYHYKQGKFSQAFLWFHEAATRGIATGMMRVGSMHMRGEGVPADSEEGLRWVRAAAKAGLPAAQTLLDLHARDGQALKDSDMPYVISIDTWQRLLPHMLDGNTQAAVSLFTNVSIDHACGDTAITTHSPSLAAQQLGSLLQCSVGAVASKDLPPNTERLRAATVGILLQRYGLELWKPQLWTDEAGKKVSALRSNYDKAATIRHNLANNHWAAIFTTSYQNLLQAAQGSNAPVPDYYAKGW</sequence>
<dbReference type="SUPFAM" id="SSF81901">
    <property type="entry name" value="HCP-like"/>
    <property type="match status" value="1"/>
</dbReference>
<accession>A0A7S8J149</accession>
<evidence type="ECO:0000313" key="2">
    <source>
        <dbReference type="Proteomes" id="UP000593737"/>
    </source>
</evidence>
<dbReference type="Gene3D" id="1.25.40.10">
    <property type="entry name" value="Tetratricopeptide repeat domain"/>
    <property type="match status" value="1"/>
</dbReference>
<protein>
    <recommendedName>
        <fullName evidence="3">Beta-lactamase</fullName>
    </recommendedName>
</protein>
<evidence type="ECO:0008006" key="3">
    <source>
        <dbReference type="Google" id="ProtNLM"/>
    </source>
</evidence>
<dbReference type="InterPro" id="IPR011990">
    <property type="entry name" value="TPR-like_helical_dom_sf"/>
</dbReference>
<evidence type="ECO:0000313" key="1">
    <source>
        <dbReference type="EMBL" id="QPD05853.1"/>
    </source>
</evidence>
<name>A0A7S8J149_9BACT</name>
<dbReference type="PANTHER" id="PTHR11102:SF160">
    <property type="entry name" value="ERAD-ASSOCIATED E3 UBIQUITIN-PROTEIN LIGASE COMPONENT HRD3"/>
    <property type="match status" value="1"/>
</dbReference>
<dbReference type="InterPro" id="IPR050767">
    <property type="entry name" value="Sel1_AlgK"/>
</dbReference>
<gene>
    <name evidence="1" type="ORF">Nkreftii_003627</name>
</gene>
<proteinExistence type="predicted"/>